<accession>A0A543IP65</accession>
<dbReference type="EMBL" id="VFPQ01000003">
    <property type="protein sequence ID" value="TQM72377.1"/>
    <property type="molecule type" value="Genomic_DNA"/>
</dbReference>
<dbReference type="Proteomes" id="UP000319213">
    <property type="component" value="Unassembled WGS sequence"/>
</dbReference>
<protein>
    <submittedName>
        <fullName evidence="2">Uncharacterized protein</fullName>
    </submittedName>
</protein>
<feature type="region of interest" description="Disordered" evidence="1">
    <location>
        <begin position="55"/>
        <end position="81"/>
    </location>
</feature>
<gene>
    <name evidence="2" type="ORF">FHX40_5004</name>
</gene>
<dbReference type="AlphaFoldDB" id="A0A543IP65"/>
<sequence>MWVGAIRALSTAIDLLADEDPAELPRGRLAEQLCELHWQMARLQAEIARRTHVRAPTFQEPETSRCRARRTAAAPAGDPTG</sequence>
<evidence type="ECO:0000313" key="2">
    <source>
        <dbReference type="EMBL" id="TQM72377.1"/>
    </source>
</evidence>
<name>A0A543IP65_9ACTN</name>
<reference evidence="2 3" key="1">
    <citation type="submission" date="2019-06" db="EMBL/GenBank/DDBJ databases">
        <title>Sequencing the genomes of 1000 actinobacteria strains.</title>
        <authorList>
            <person name="Klenk H.-P."/>
        </authorList>
    </citation>
    <scope>NUCLEOTIDE SEQUENCE [LARGE SCALE GENOMIC DNA]</scope>
    <source>
        <strain evidence="2 3">DSM 43186</strain>
    </source>
</reference>
<evidence type="ECO:0000313" key="3">
    <source>
        <dbReference type="Proteomes" id="UP000319213"/>
    </source>
</evidence>
<feature type="compositionally biased region" description="Low complexity" evidence="1">
    <location>
        <begin position="71"/>
        <end position="81"/>
    </location>
</feature>
<keyword evidence="3" id="KW-1185">Reference proteome</keyword>
<evidence type="ECO:0000256" key="1">
    <source>
        <dbReference type="SAM" id="MobiDB-lite"/>
    </source>
</evidence>
<organism evidence="2 3">
    <name type="scientific">Thermopolyspora flexuosa</name>
    <dbReference type="NCBI Taxonomy" id="103836"/>
    <lineage>
        <taxon>Bacteria</taxon>
        <taxon>Bacillati</taxon>
        <taxon>Actinomycetota</taxon>
        <taxon>Actinomycetes</taxon>
        <taxon>Streptosporangiales</taxon>
        <taxon>Streptosporangiaceae</taxon>
        <taxon>Thermopolyspora</taxon>
    </lineage>
</organism>
<proteinExistence type="predicted"/>
<comment type="caution">
    <text evidence="2">The sequence shown here is derived from an EMBL/GenBank/DDBJ whole genome shotgun (WGS) entry which is preliminary data.</text>
</comment>